<feature type="transmembrane region" description="Helical" evidence="2">
    <location>
        <begin position="54"/>
        <end position="74"/>
    </location>
</feature>
<feature type="compositionally biased region" description="Basic and acidic residues" evidence="1">
    <location>
        <begin position="8"/>
        <end position="29"/>
    </location>
</feature>
<evidence type="ECO:0000256" key="1">
    <source>
        <dbReference type="SAM" id="MobiDB-lite"/>
    </source>
</evidence>
<feature type="compositionally biased region" description="Pro residues" evidence="1">
    <location>
        <begin position="688"/>
        <end position="714"/>
    </location>
</feature>
<feature type="compositionally biased region" description="Low complexity" evidence="1">
    <location>
        <begin position="793"/>
        <end position="814"/>
    </location>
</feature>
<feature type="compositionally biased region" description="Low complexity" evidence="1">
    <location>
        <begin position="1049"/>
        <end position="1063"/>
    </location>
</feature>
<organism evidence="4 5">
    <name type="scientific">Plasmodium fragile</name>
    <dbReference type="NCBI Taxonomy" id="5857"/>
    <lineage>
        <taxon>Eukaryota</taxon>
        <taxon>Sar</taxon>
        <taxon>Alveolata</taxon>
        <taxon>Apicomplexa</taxon>
        <taxon>Aconoidasida</taxon>
        <taxon>Haemosporida</taxon>
        <taxon>Plasmodiidae</taxon>
        <taxon>Plasmodium</taxon>
        <taxon>Plasmodium (Plasmodium)</taxon>
    </lineage>
</organism>
<feature type="region of interest" description="Disordered" evidence="1">
    <location>
        <begin position="131"/>
        <end position="306"/>
    </location>
</feature>
<name>A0A0D9QIW4_PLAFR</name>
<evidence type="ECO:0000256" key="2">
    <source>
        <dbReference type="SAM" id="Phobius"/>
    </source>
</evidence>
<feature type="compositionally biased region" description="Basic and acidic residues" evidence="1">
    <location>
        <begin position="131"/>
        <end position="150"/>
    </location>
</feature>
<feature type="region of interest" description="Disordered" evidence="1">
    <location>
        <begin position="1"/>
        <end position="32"/>
    </location>
</feature>
<sequence>MKNTLFDDMSRKLQSRDKEKQAEHNKKSSQDITAANSCRRGFKKWKRCKMGRRAWIKLIVVATVLYSGLMSIMQQLIVESSSGISYFFWSLAGVYGTPILIPIIYACVLAAFCCSKTAKCVLDKIWKKKEKEEDPTETKSNEGEVNKKPETPGNQKVPGKPEVPNKQEASGILEVPKKPETPRKSEVPKKQETPKKTEVSNKSDVPRKPEAPGKSDVPQKQETPKKPEVPNKHEASGILSVPKKPETPRKSDVPEKQETPKKPEVSNKTEVPGTTEVPKKPEVRAKAQAPGEPEVLVKPESCGKSEVPKKAESALWADMQNVLAQFVDYMHDIEDNLDAYATNCEAAGWTRRGYRHKGITYRGHTVADVMKCRLMVGALHFVTGWQSPQPPDTHESQNDKDMKAIMRCMVANVFAYILAGIKCGGEWLGPDWAWETMKQFAQAIHQSSNPISDGTCTKDIYKGIKIGKGNLKAAVRKWFKQSKRVRDSITQIEKHPKCKMNWEMYKKSFEATGEAADLSSIFKKETMQTLVKEHIKEVLTTISKKVHQKVEKARKRVQVSADSPDSAVESEDDEENDDDDDEDEDDDEEEKDEEADDHDQDHEEQDANEKSKEKKEHTDGGTSQGKTADAVDVKTSEKDKKSDQRSPGLAGTEGGRAGSTKAGDTNSPAGGSNDEGNGGTQPQVPASPVLPAPPPPGAPPSPPRRPSITPPEEPGPAGGSAGTGSTGVEVIDEDATSGPGTGTTQITTGTGQQHAPPAPAPAPGAVPPGAGEPQGPASPGPAPAAGKSEEVAEPPADAPAAVAPKAEAAPTAEAAPPPNPNQSGSSGSFSDADLADGVSGGEGKGGAGQGGAGGGGSSGEGGGGSSGGGGSRSAGGGGPRGSPPSSGQTPETKDQPLPTLPPSKPFDPKDLVPYVPAIIPAVVAIGLIAFFLWKYFAYLAKRRRTYRTVRDIPSPPLDEEILQHLQRGDLPPPDSGYTLVRHRPPASTSARRPRPTRVHKRTIIELHLEVLHECEATEWENVKEHYWQIVVEEFAQDVAHDLQPDAHGHSSSPASSSNHDSPGIHVSSTVDPSTDTAVTDASPPNEDNPWSCMETIQLATDPCPPNDPDPWSCMENIQLETDASPPNAEDPDPWNCMETTQLHTDPCRPTEEDPDPCGCMETIQLHTDASPPNEHDPWRCMETIHPEKQQRHVHSHPGDAPSYCTYWINWIHRNKHLLQACTTQPWFLQLKADWKQYLREHMVADAASSEHKTAATMESKKLEAWKEWVAKQHNHIETYSEEEWFRHLLENIEEDTVTAAEKVPENCAIHAVETHLDVEKAMGTEHLLHVPDIPESQPLHQPPHMNKPLSATTWILILALVIEHCELESRLQEKELYVDDLLQKL</sequence>
<dbReference type="Pfam" id="PF12879">
    <property type="entry name" value="SICA_C"/>
    <property type="match status" value="1"/>
</dbReference>
<gene>
    <name evidence="4" type="ORF">AK88_04718</name>
</gene>
<keyword evidence="2" id="KW-0812">Transmembrane</keyword>
<proteinExistence type="predicted"/>
<protein>
    <recommendedName>
        <fullName evidence="3">Schizont-infected cell agglutination C-terminal domain-containing protein</fullName>
    </recommendedName>
</protein>
<evidence type="ECO:0000313" key="4">
    <source>
        <dbReference type="EMBL" id="KJP85646.1"/>
    </source>
</evidence>
<keyword evidence="2" id="KW-0472">Membrane</keyword>
<feature type="transmembrane region" description="Helical" evidence="2">
    <location>
        <begin position="911"/>
        <end position="933"/>
    </location>
</feature>
<feature type="region of interest" description="Disordered" evidence="1">
    <location>
        <begin position="1043"/>
        <end position="1091"/>
    </location>
</feature>
<feature type="region of interest" description="Disordered" evidence="1">
    <location>
        <begin position="546"/>
        <end position="905"/>
    </location>
</feature>
<evidence type="ECO:0000313" key="5">
    <source>
        <dbReference type="Proteomes" id="UP000054561"/>
    </source>
</evidence>
<dbReference type="Proteomes" id="UP000054561">
    <property type="component" value="Unassembled WGS sequence"/>
</dbReference>
<reference evidence="4 5" key="1">
    <citation type="submission" date="2014-03" db="EMBL/GenBank/DDBJ databases">
        <title>The Genome Sequence of Plasmodium fragile nilgiri.</title>
        <authorList>
            <consortium name="The Broad Institute Genomics Platform"/>
            <consortium name="The Broad Institute Genome Sequencing Center for Infectious Disease"/>
            <person name="Neafsey D."/>
            <person name="Duraisingh M."/>
            <person name="Young S.K."/>
            <person name="Zeng Q."/>
            <person name="Gargeya S."/>
            <person name="Abouelleil A."/>
            <person name="Alvarado L."/>
            <person name="Chapman S.B."/>
            <person name="Gainer-Dewar J."/>
            <person name="Goldberg J."/>
            <person name="Griggs A."/>
            <person name="Gujja S."/>
            <person name="Hansen M."/>
            <person name="Howarth C."/>
            <person name="Imamovic A."/>
            <person name="Larimer J."/>
            <person name="Pearson M."/>
            <person name="Poon T.W."/>
            <person name="Priest M."/>
            <person name="Roberts A."/>
            <person name="Saif S."/>
            <person name="Shea T."/>
            <person name="Sykes S."/>
            <person name="Wortman J."/>
            <person name="Nusbaum C."/>
            <person name="Birren B."/>
        </authorList>
    </citation>
    <scope>NUCLEOTIDE SEQUENCE [LARGE SCALE GENOMIC DNA]</scope>
    <source>
        <strain evidence="5">nilgiri</strain>
    </source>
</reference>
<feature type="compositionally biased region" description="Basic and acidic residues" evidence="1">
    <location>
        <begin position="629"/>
        <end position="644"/>
    </location>
</feature>
<accession>A0A0D9QIW4</accession>
<feature type="compositionally biased region" description="Basic residues" evidence="1">
    <location>
        <begin position="546"/>
        <end position="557"/>
    </location>
</feature>
<feature type="compositionally biased region" description="Low complexity" evidence="1">
    <location>
        <begin position="736"/>
        <end position="755"/>
    </location>
</feature>
<feature type="compositionally biased region" description="Basic and acidic residues" evidence="1">
    <location>
        <begin position="243"/>
        <end position="267"/>
    </location>
</feature>
<dbReference type="GeneID" id="24270032"/>
<feature type="transmembrane region" description="Helical" evidence="2">
    <location>
        <begin position="86"/>
        <end position="114"/>
    </location>
</feature>
<dbReference type="RefSeq" id="XP_012337749.1">
    <property type="nucleotide sequence ID" value="XM_012482326.1"/>
</dbReference>
<feature type="compositionally biased region" description="Basic and acidic residues" evidence="1">
    <location>
        <begin position="175"/>
        <end position="235"/>
    </location>
</feature>
<dbReference type="InterPro" id="IPR024288">
    <property type="entry name" value="SICA_C"/>
</dbReference>
<keyword evidence="2" id="KW-1133">Transmembrane helix</keyword>
<feature type="compositionally biased region" description="Basic and acidic residues" evidence="1">
    <location>
        <begin position="295"/>
        <end position="306"/>
    </location>
</feature>
<dbReference type="EMBL" id="KQ001717">
    <property type="protein sequence ID" value="KJP85646.1"/>
    <property type="molecule type" value="Genomic_DNA"/>
</dbReference>
<dbReference type="OMA" id="SPGTPNW"/>
<feature type="compositionally biased region" description="Gly residues" evidence="1">
    <location>
        <begin position="716"/>
        <end position="725"/>
    </location>
</feature>
<feature type="compositionally biased region" description="Pro residues" evidence="1">
    <location>
        <begin position="756"/>
        <end position="766"/>
    </location>
</feature>
<feature type="transmembrane region" description="Helical" evidence="2">
    <location>
        <begin position="404"/>
        <end position="421"/>
    </location>
</feature>
<feature type="domain" description="Schizont-infected cell agglutination C-terminal" evidence="3">
    <location>
        <begin position="934"/>
        <end position="1035"/>
    </location>
</feature>
<feature type="compositionally biased region" description="Gly residues" evidence="1">
    <location>
        <begin position="838"/>
        <end position="880"/>
    </location>
</feature>
<evidence type="ECO:0000259" key="3">
    <source>
        <dbReference type="Pfam" id="PF12879"/>
    </source>
</evidence>
<dbReference type="VEuPathDB" id="PlasmoDB:AK88_04718"/>
<feature type="region of interest" description="Disordered" evidence="1">
    <location>
        <begin position="969"/>
        <end position="998"/>
    </location>
</feature>
<feature type="compositionally biased region" description="Polar residues" evidence="1">
    <location>
        <begin position="1066"/>
        <end position="1079"/>
    </location>
</feature>
<dbReference type="OrthoDB" id="375150at2759"/>
<feature type="compositionally biased region" description="Acidic residues" evidence="1">
    <location>
        <begin position="568"/>
        <end position="598"/>
    </location>
</feature>
<feature type="compositionally biased region" description="Basic and acidic residues" evidence="1">
    <location>
        <begin position="599"/>
        <end position="619"/>
    </location>
</feature>
<keyword evidence="5" id="KW-1185">Reference proteome</keyword>